<evidence type="ECO:0000313" key="3">
    <source>
        <dbReference type="Proteomes" id="UP000197065"/>
    </source>
</evidence>
<dbReference type="PANTHER" id="PTHR43682:SF1">
    <property type="entry name" value="LACTATE UTILIZATION PROTEIN C"/>
    <property type="match status" value="1"/>
</dbReference>
<dbReference type="PANTHER" id="PTHR43682">
    <property type="entry name" value="LACTATE UTILIZATION PROTEIN C"/>
    <property type="match status" value="1"/>
</dbReference>
<dbReference type="OrthoDB" id="9794157at2"/>
<proteinExistence type="predicted"/>
<accession>A0A212PW47</accession>
<dbReference type="InterPro" id="IPR037171">
    <property type="entry name" value="NagB/RpiA_transferase-like"/>
</dbReference>
<keyword evidence="3" id="KW-1185">Reference proteome</keyword>
<dbReference type="InterPro" id="IPR024185">
    <property type="entry name" value="FTHF_cligase-like_sf"/>
</dbReference>
<dbReference type="EMBL" id="FYEH01000001">
    <property type="protein sequence ID" value="SNB51190.1"/>
    <property type="molecule type" value="Genomic_DNA"/>
</dbReference>
<dbReference type="Gene3D" id="3.40.50.10420">
    <property type="entry name" value="NagB/RpiA/CoA transferase-like"/>
    <property type="match status" value="1"/>
</dbReference>
<reference evidence="2 3" key="1">
    <citation type="submission" date="2017-06" db="EMBL/GenBank/DDBJ databases">
        <authorList>
            <person name="Kim H.J."/>
            <person name="Triplett B.A."/>
        </authorList>
    </citation>
    <scope>NUCLEOTIDE SEQUENCE [LARGE SCALE GENOMIC DNA]</scope>
    <source>
        <strain evidence="2 3">B29T1</strain>
    </source>
</reference>
<evidence type="ECO:0000313" key="2">
    <source>
        <dbReference type="EMBL" id="SNB51190.1"/>
    </source>
</evidence>
<gene>
    <name evidence="2" type="ORF">SAMN07250955_10152</name>
</gene>
<organism evidence="2 3">
    <name type="scientific">Arboricoccus pini</name>
    <dbReference type="NCBI Taxonomy" id="1963835"/>
    <lineage>
        <taxon>Bacteria</taxon>
        <taxon>Pseudomonadati</taxon>
        <taxon>Pseudomonadota</taxon>
        <taxon>Alphaproteobacteria</taxon>
        <taxon>Geminicoccales</taxon>
        <taxon>Geminicoccaceae</taxon>
        <taxon>Arboricoccus</taxon>
    </lineage>
</organism>
<dbReference type="AlphaFoldDB" id="A0A212PW47"/>
<evidence type="ECO:0000259" key="1">
    <source>
        <dbReference type="Pfam" id="PF02589"/>
    </source>
</evidence>
<dbReference type="InterPro" id="IPR003741">
    <property type="entry name" value="LUD_dom"/>
</dbReference>
<dbReference type="Pfam" id="PF02589">
    <property type="entry name" value="LUD_dom"/>
    <property type="match status" value="1"/>
</dbReference>
<feature type="domain" description="LUD" evidence="1">
    <location>
        <begin position="116"/>
        <end position="213"/>
    </location>
</feature>
<dbReference type="Proteomes" id="UP000197065">
    <property type="component" value="Unassembled WGS sequence"/>
</dbReference>
<name>A0A212PW47_9PROT</name>
<protein>
    <submittedName>
        <fullName evidence="2">L-lactate dehydrogenase complex protein LldG</fullName>
    </submittedName>
</protein>
<dbReference type="SUPFAM" id="SSF100950">
    <property type="entry name" value="NagB/RpiA/CoA transferase-like"/>
    <property type="match status" value="1"/>
</dbReference>
<sequence length="214" mass="22053">MVAAGAPAVSEARDAILARIKAAVGELHDAHPMTPPPPPGPQDEGVPADLLTARLKEYGVEVARCGEADLPALIQSRLEARGSSRVAVPPGLPEAWRPAGAIVDDGLSAAMLDGLHAAITGCTVAAAANGAIMLNAAADQGRRALTLLVDHHLCIVREEQIVTTVADAMQRLLPHPGHHAPVTIFAGPSATSDIELNRVAGVHGPRKLDVLIVS</sequence>